<evidence type="ECO:0000313" key="8">
    <source>
        <dbReference type="EMBL" id="KAF2163207.1"/>
    </source>
</evidence>
<reference evidence="8" key="1">
    <citation type="journal article" date="2020" name="Stud. Mycol.">
        <title>101 Dothideomycetes genomes: a test case for predicting lifestyles and emergence of pathogens.</title>
        <authorList>
            <person name="Haridas S."/>
            <person name="Albert R."/>
            <person name="Binder M."/>
            <person name="Bloem J."/>
            <person name="Labutti K."/>
            <person name="Salamov A."/>
            <person name="Andreopoulos B."/>
            <person name="Baker S."/>
            <person name="Barry K."/>
            <person name="Bills G."/>
            <person name="Bluhm B."/>
            <person name="Cannon C."/>
            <person name="Castanera R."/>
            <person name="Culley D."/>
            <person name="Daum C."/>
            <person name="Ezra D."/>
            <person name="Gonzalez J."/>
            <person name="Henrissat B."/>
            <person name="Kuo A."/>
            <person name="Liang C."/>
            <person name="Lipzen A."/>
            <person name="Lutzoni F."/>
            <person name="Magnuson J."/>
            <person name="Mondo S."/>
            <person name="Nolan M."/>
            <person name="Ohm R."/>
            <person name="Pangilinan J."/>
            <person name="Park H.-J."/>
            <person name="Ramirez L."/>
            <person name="Alfaro M."/>
            <person name="Sun H."/>
            <person name="Tritt A."/>
            <person name="Yoshinaga Y."/>
            <person name="Zwiers L.-H."/>
            <person name="Turgeon B."/>
            <person name="Goodwin S."/>
            <person name="Spatafora J."/>
            <person name="Crous P."/>
            <person name="Grigoriev I."/>
        </authorList>
    </citation>
    <scope>NUCLEOTIDE SEQUENCE</scope>
    <source>
        <strain evidence="8">ATCC 36951</strain>
    </source>
</reference>
<evidence type="ECO:0000256" key="6">
    <source>
        <dbReference type="SAM" id="Phobius"/>
    </source>
</evidence>
<comment type="subcellular location">
    <subcellularLocation>
        <location evidence="1">Membrane</location>
        <topology evidence="1">Multi-pass membrane protein</topology>
    </subcellularLocation>
</comment>
<evidence type="ECO:0000313" key="9">
    <source>
        <dbReference type="Proteomes" id="UP000799537"/>
    </source>
</evidence>
<feature type="transmembrane region" description="Helical" evidence="6">
    <location>
        <begin position="208"/>
        <end position="231"/>
    </location>
</feature>
<organism evidence="8 9">
    <name type="scientific">Zasmidium cellare ATCC 36951</name>
    <dbReference type="NCBI Taxonomy" id="1080233"/>
    <lineage>
        <taxon>Eukaryota</taxon>
        <taxon>Fungi</taxon>
        <taxon>Dikarya</taxon>
        <taxon>Ascomycota</taxon>
        <taxon>Pezizomycotina</taxon>
        <taxon>Dothideomycetes</taxon>
        <taxon>Dothideomycetidae</taxon>
        <taxon>Mycosphaerellales</taxon>
        <taxon>Mycosphaerellaceae</taxon>
        <taxon>Zasmidium</taxon>
    </lineage>
</organism>
<dbReference type="RefSeq" id="XP_033664096.1">
    <property type="nucleotide sequence ID" value="XM_033808024.1"/>
</dbReference>
<proteinExistence type="inferred from homology"/>
<feature type="transmembrane region" description="Helical" evidence="6">
    <location>
        <begin position="45"/>
        <end position="69"/>
    </location>
</feature>
<feature type="transmembrane region" description="Helical" evidence="6">
    <location>
        <begin position="6"/>
        <end position="25"/>
    </location>
</feature>
<comment type="similarity">
    <text evidence="5">Belongs to the SAT4 family.</text>
</comment>
<feature type="transmembrane region" description="Helical" evidence="6">
    <location>
        <begin position="251"/>
        <end position="270"/>
    </location>
</feature>
<evidence type="ECO:0000256" key="5">
    <source>
        <dbReference type="ARBA" id="ARBA00038359"/>
    </source>
</evidence>
<feature type="transmembrane region" description="Helical" evidence="6">
    <location>
        <begin position="120"/>
        <end position="146"/>
    </location>
</feature>
<dbReference type="EMBL" id="ML993609">
    <property type="protein sequence ID" value="KAF2163207.1"/>
    <property type="molecule type" value="Genomic_DNA"/>
</dbReference>
<evidence type="ECO:0000256" key="1">
    <source>
        <dbReference type="ARBA" id="ARBA00004141"/>
    </source>
</evidence>
<keyword evidence="9" id="KW-1185">Reference proteome</keyword>
<sequence>MGQSSGEIIALASVFTFLAILAVALRTWARKRTKQPLAADDYLSYAAVIVMIGVLTTPLIIICVLDNFGNHMKTTPSGEPLPPSHRYSVCQLVLEVCGYVPIALAKCSILMFYKRIFRGAMLAAAVWTLMGLTIAWCTTFFFGTLFECTPIDKSLSLPPGSPGVRCIDMVKLFYAGASVDVILDFAILLVPLPPVLKLQMPPRQKFGVLLVFLTGALAIAASITRLVEFVYAGRQLRAGNPDTTYFVAPTVYWTMIEAALCIIAVCLPSMRPIFRGVSTENLLNSLRSALSLHSYTSRPSTHRDPSFDEQMRKESGASEFAMLEQPYQGTNQYETTAFKGPVKVEGKDEIPDRGILVETTISRNV</sequence>
<dbReference type="OrthoDB" id="10017208at2759"/>
<accession>A0A6A6C7P7</accession>
<name>A0A6A6C7P7_ZASCE</name>
<feature type="domain" description="Rhodopsin" evidence="7">
    <location>
        <begin position="25"/>
        <end position="275"/>
    </location>
</feature>
<keyword evidence="2 6" id="KW-0812">Transmembrane</keyword>
<evidence type="ECO:0000256" key="4">
    <source>
        <dbReference type="ARBA" id="ARBA00023136"/>
    </source>
</evidence>
<evidence type="ECO:0000256" key="3">
    <source>
        <dbReference type="ARBA" id="ARBA00022989"/>
    </source>
</evidence>
<evidence type="ECO:0000259" key="7">
    <source>
        <dbReference type="Pfam" id="PF20684"/>
    </source>
</evidence>
<evidence type="ECO:0000256" key="2">
    <source>
        <dbReference type="ARBA" id="ARBA00022692"/>
    </source>
</evidence>
<keyword evidence="4 6" id="KW-0472">Membrane</keyword>
<dbReference type="PANTHER" id="PTHR33048:SF134">
    <property type="entry name" value="INTEGRAL MEMBRANE PROTEIN"/>
    <property type="match status" value="1"/>
</dbReference>
<gene>
    <name evidence="8" type="ORF">M409DRAFT_26251</name>
</gene>
<feature type="transmembrane region" description="Helical" evidence="6">
    <location>
        <begin position="89"/>
        <end position="113"/>
    </location>
</feature>
<dbReference type="AlphaFoldDB" id="A0A6A6C7P7"/>
<dbReference type="GeneID" id="54561296"/>
<dbReference type="InterPro" id="IPR049326">
    <property type="entry name" value="Rhodopsin_dom_fungi"/>
</dbReference>
<dbReference type="Proteomes" id="UP000799537">
    <property type="component" value="Unassembled WGS sequence"/>
</dbReference>
<dbReference type="Pfam" id="PF20684">
    <property type="entry name" value="Fung_rhodopsin"/>
    <property type="match status" value="1"/>
</dbReference>
<protein>
    <recommendedName>
        <fullName evidence="7">Rhodopsin domain-containing protein</fullName>
    </recommendedName>
</protein>
<feature type="transmembrane region" description="Helical" evidence="6">
    <location>
        <begin position="172"/>
        <end position="196"/>
    </location>
</feature>
<keyword evidence="3 6" id="KW-1133">Transmembrane helix</keyword>
<dbReference type="PANTHER" id="PTHR33048">
    <property type="entry name" value="PTH11-LIKE INTEGRAL MEMBRANE PROTEIN (AFU_ORTHOLOGUE AFUA_5G11245)"/>
    <property type="match status" value="1"/>
</dbReference>
<dbReference type="GO" id="GO:0016020">
    <property type="term" value="C:membrane"/>
    <property type="evidence" value="ECO:0007669"/>
    <property type="project" value="UniProtKB-SubCell"/>
</dbReference>
<dbReference type="InterPro" id="IPR052337">
    <property type="entry name" value="SAT4-like"/>
</dbReference>